<dbReference type="EMBL" id="GEDC01011785">
    <property type="protein sequence ID" value="JAS25513.1"/>
    <property type="molecule type" value="Transcribed_RNA"/>
</dbReference>
<dbReference type="PANTHER" id="PTHR11012:SF56">
    <property type="entry name" value="CHK KINASE-LIKE DOMAIN-CONTAINING PROTEIN-RELATED"/>
    <property type="match status" value="1"/>
</dbReference>
<dbReference type="InterPro" id="IPR004119">
    <property type="entry name" value="EcKL"/>
</dbReference>
<dbReference type="InterPro" id="IPR015897">
    <property type="entry name" value="CHK_kinase-like"/>
</dbReference>
<proteinExistence type="predicted"/>
<gene>
    <name evidence="2" type="ORF">g.26762</name>
</gene>
<reference evidence="2" key="1">
    <citation type="submission" date="2015-12" db="EMBL/GenBank/DDBJ databases">
        <title>De novo transcriptome assembly of four potential Pierce s Disease insect vectors from Arizona vineyards.</title>
        <authorList>
            <person name="Tassone E.E."/>
        </authorList>
    </citation>
    <scope>NUCLEOTIDE SEQUENCE</scope>
</reference>
<accession>A0A1B6DII6</accession>
<dbReference type="SMART" id="SM00587">
    <property type="entry name" value="CHK"/>
    <property type="match status" value="1"/>
</dbReference>
<dbReference type="PANTHER" id="PTHR11012">
    <property type="entry name" value="PROTEIN KINASE-LIKE DOMAIN-CONTAINING"/>
    <property type="match status" value="1"/>
</dbReference>
<dbReference type="SUPFAM" id="SSF56112">
    <property type="entry name" value="Protein kinase-like (PK-like)"/>
    <property type="match status" value="1"/>
</dbReference>
<protein>
    <recommendedName>
        <fullName evidence="1">CHK kinase-like domain-containing protein</fullName>
    </recommendedName>
</protein>
<name>A0A1B6DII6_9HEMI</name>
<dbReference type="AlphaFoldDB" id="A0A1B6DII6"/>
<evidence type="ECO:0000313" key="2">
    <source>
        <dbReference type="EMBL" id="JAS25513.1"/>
    </source>
</evidence>
<sequence length="395" mass="45931">MVESLDWITPATFEEVLKRNKTDEIIVLDVSLKLLPKSYTCKLYRVYVKYKINLEKEVITSSFIIKRKHEHITFAADFGMIQKELFIYKYGLPKLEAVIGEKLGPSTYLLNDDLMILQDLCSDNFHNSAACGIQLDYNHCKEVIKRIAKFHAASVVVYEQEPRLVNKFGEEVFYKKELHGKFHSVVEDALQVLAEEISTWPESKQFTQAIVNMKNEIWQLLTRYSNCFGKVCVLNHGDLSSNNILFKYDPINVVDIRFIDFQCCRYTTPVMDLQFFLCTSVDINVIQDHLSDILDLYLNTFNGTLLEQSNQNILVKSDFELEFNNADFVGLYAASICLPQFLANEEEIECLKGVNFDEFKNSCKNPIFKLMKSPKYRVVMPKILEYFYNRQLFTV</sequence>
<dbReference type="Gene3D" id="3.90.1200.10">
    <property type="match status" value="1"/>
</dbReference>
<dbReference type="Pfam" id="PF02958">
    <property type="entry name" value="EcKL"/>
    <property type="match status" value="1"/>
</dbReference>
<organism evidence="2">
    <name type="scientific">Clastoptera arizonana</name>
    <name type="common">Arizona spittle bug</name>
    <dbReference type="NCBI Taxonomy" id="38151"/>
    <lineage>
        <taxon>Eukaryota</taxon>
        <taxon>Metazoa</taxon>
        <taxon>Ecdysozoa</taxon>
        <taxon>Arthropoda</taxon>
        <taxon>Hexapoda</taxon>
        <taxon>Insecta</taxon>
        <taxon>Pterygota</taxon>
        <taxon>Neoptera</taxon>
        <taxon>Paraneoptera</taxon>
        <taxon>Hemiptera</taxon>
        <taxon>Auchenorrhyncha</taxon>
        <taxon>Cercopoidea</taxon>
        <taxon>Clastopteridae</taxon>
        <taxon>Clastoptera</taxon>
    </lineage>
</organism>
<evidence type="ECO:0000259" key="1">
    <source>
        <dbReference type="SMART" id="SM00587"/>
    </source>
</evidence>
<feature type="domain" description="CHK kinase-like" evidence="1">
    <location>
        <begin position="115"/>
        <end position="307"/>
    </location>
</feature>
<dbReference type="InterPro" id="IPR011009">
    <property type="entry name" value="Kinase-like_dom_sf"/>
</dbReference>